<dbReference type="PANTHER" id="PTHR46147:SF3">
    <property type="entry name" value="HISTONE-LYSINE N-METHYLTRANSFERASE ASH1"/>
    <property type="match status" value="1"/>
</dbReference>
<evidence type="ECO:0000256" key="4">
    <source>
        <dbReference type="ARBA" id="ARBA00022603"/>
    </source>
</evidence>
<feature type="region of interest" description="Disordered" evidence="11">
    <location>
        <begin position="1073"/>
        <end position="1136"/>
    </location>
</feature>
<evidence type="ECO:0000256" key="10">
    <source>
        <dbReference type="PROSITE-ProRule" id="PRU00035"/>
    </source>
</evidence>
<feature type="compositionally biased region" description="Polar residues" evidence="11">
    <location>
        <begin position="141"/>
        <end position="169"/>
    </location>
</feature>
<keyword evidence="19" id="KW-1185">Reference proteome</keyword>
<evidence type="ECO:0008006" key="20">
    <source>
        <dbReference type="Google" id="ProtNLM"/>
    </source>
</evidence>
<feature type="compositionally biased region" description="Acidic residues" evidence="11">
    <location>
        <begin position="1688"/>
        <end position="1699"/>
    </location>
</feature>
<feature type="compositionally biased region" description="Basic and acidic residues" evidence="11">
    <location>
        <begin position="1495"/>
        <end position="1506"/>
    </location>
</feature>
<protein>
    <recommendedName>
        <fullName evidence="20">Histone-lysine N-methyltransferase ASH1L</fullName>
    </recommendedName>
</protein>
<keyword evidence="6" id="KW-0949">S-adenosyl-L-methionine</keyword>
<evidence type="ECO:0000256" key="11">
    <source>
        <dbReference type="SAM" id="MobiDB-lite"/>
    </source>
</evidence>
<evidence type="ECO:0000256" key="5">
    <source>
        <dbReference type="ARBA" id="ARBA00022679"/>
    </source>
</evidence>
<evidence type="ECO:0000256" key="1">
    <source>
        <dbReference type="ARBA" id="ARBA00004123"/>
    </source>
</evidence>
<feature type="region of interest" description="Disordered" evidence="11">
    <location>
        <begin position="1545"/>
        <end position="1617"/>
    </location>
</feature>
<feature type="compositionally biased region" description="Polar residues" evidence="11">
    <location>
        <begin position="1357"/>
        <end position="1381"/>
    </location>
</feature>
<dbReference type="GO" id="GO:0006355">
    <property type="term" value="P:regulation of DNA-templated transcription"/>
    <property type="evidence" value="ECO:0007669"/>
    <property type="project" value="TreeGrafter"/>
</dbReference>
<feature type="compositionally biased region" description="Polar residues" evidence="11">
    <location>
        <begin position="1323"/>
        <end position="1346"/>
    </location>
</feature>
<dbReference type="PANTHER" id="PTHR46147">
    <property type="entry name" value="HISTONE-LYSINE N-METHYLTRANSFERASE ASH1"/>
    <property type="match status" value="1"/>
</dbReference>
<feature type="compositionally biased region" description="Low complexity" evidence="11">
    <location>
        <begin position="129"/>
        <end position="140"/>
    </location>
</feature>
<dbReference type="Pfam" id="PF00856">
    <property type="entry name" value="SET"/>
    <property type="match status" value="1"/>
</dbReference>
<dbReference type="InterPro" id="IPR006560">
    <property type="entry name" value="AWS_dom"/>
</dbReference>
<dbReference type="GO" id="GO:0032259">
    <property type="term" value="P:methylation"/>
    <property type="evidence" value="ECO:0007669"/>
    <property type="project" value="UniProtKB-KW"/>
</dbReference>
<feature type="region of interest" description="Disordered" evidence="11">
    <location>
        <begin position="1299"/>
        <end position="1515"/>
    </location>
</feature>
<feature type="region of interest" description="Disordered" evidence="11">
    <location>
        <begin position="499"/>
        <end position="520"/>
    </location>
</feature>
<feature type="domain" description="Post-SET" evidence="15">
    <location>
        <begin position="2005"/>
        <end position="2021"/>
    </location>
</feature>
<dbReference type="SUPFAM" id="SSF82199">
    <property type="entry name" value="SET domain"/>
    <property type="match status" value="1"/>
</dbReference>
<dbReference type="SMART" id="SM00317">
    <property type="entry name" value="SET"/>
    <property type="match status" value="1"/>
</dbReference>
<feature type="compositionally biased region" description="Polar residues" evidence="11">
    <location>
        <begin position="1485"/>
        <end position="1494"/>
    </location>
</feature>
<dbReference type="SMART" id="SM00384">
    <property type="entry name" value="AT_hook"/>
    <property type="match status" value="4"/>
</dbReference>
<feature type="compositionally biased region" description="Polar residues" evidence="11">
    <location>
        <begin position="1303"/>
        <end position="1316"/>
    </location>
</feature>
<feature type="region of interest" description="Disordered" evidence="11">
    <location>
        <begin position="567"/>
        <end position="665"/>
    </location>
</feature>
<dbReference type="InterPro" id="IPR046341">
    <property type="entry name" value="SET_dom_sf"/>
</dbReference>
<feature type="compositionally biased region" description="Polar residues" evidence="11">
    <location>
        <begin position="1724"/>
        <end position="1736"/>
    </location>
</feature>
<feature type="region of interest" description="Disordered" evidence="11">
    <location>
        <begin position="830"/>
        <end position="855"/>
    </location>
</feature>
<feature type="region of interest" description="Disordered" evidence="11">
    <location>
        <begin position="1647"/>
        <end position="1742"/>
    </location>
</feature>
<evidence type="ECO:0000256" key="12">
    <source>
        <dbReference type="SAM" id="SignalP"/>
    </source>
</evidence>
<evidence type="ECO:0000313" key="18">
    <source>
        <dbReference type="EMBL" id="KAK2155123.1"/>
    </source>
</evidence>
<dbReference type="EMBL" id="JAODUP010000248">
    <property type="protein sequence ID" value="KAK2155123.1"/>
    <property type="molecule type" value="Genomic_DNA"/>
</dbReference>
<organism evidence="18 19">
    <name type="scientific">Paralvinella palmiformis</name>
    <dbReference type="NCBI Taxonomy" id="53620"/>
    <lineage>
        <taxon>Eukaryota</taxon>
        <taxon>Metazoa</taxon>
        <taxon>Spiralia</taxon>
        <taxon>Lophotrochozoa</taxon>
        <taxon>Annelida</taxon>
        <taxon>Polychaeta</taxon>
        <taxon>Sedentaria</taxon>
        <taxon>Canalipalpata</taxon>
        <taxon>Terebellida</taxon>
        <taxon>Terebelliformia</taxon>
        <taxon>Alvinellidae</taxon>
        <taxon>Paralvinella</taxon>
    </lineage>
</organism>
<feature type="compositionally biased region" description="Basic residues" evidence="11">
    <location>
        <begin position="1547"/>
        <end position="1567"/>
    </location>
</feature>
<dbReference type="GO" id="GO:0003682">
    <property type="term" value="F:chromatin binding"/>
    <property type="evidence" value="ECO:0007669"/>
    <property type="project" value="InterPro"/>
</dbReference>
<feature type="compositionally biased region" description="Low complexity" evidence="11">
    <location>
        <begin position="170"/>
        <end position="182"/>
    </location>
</feature>
<gene>
    <name evidence="18" type="ORF">LSH36_248g02011</name>
</gene>
<feature type="region of interest" description="Disordered" evidence="11">
    <location>
        <begin position="678"/>
        <end position="703"/>
    </location>
</feature>
<feature type="compositionally biased region" description="Polar residues" evidence="11">
    <location>
        <begin position="1037"/>
        <end position="1046"/>
    </location>
</feature>
<dbReference type="GO" id="GO:0005654">
    <property type="term" value="C:nucleoplasm"/>
    <property type="evidence" value="ECO:0007669"/>
    <property type="project" value="TreeGrafter"/>
</dbReference>
<evidence type="ECO:0000259" key="16">
    <source>
        <dbReference type="PROSITE" id="PS51038"/>
    </source>
</evidence>
<feature type="compositionally biased region" description="Basic and acidic residues" evidence="11">
    <location>
        <begin position="1603"/>
        <end position="1612"/>
    </location>
</feature>
<dbReference type="SMART" id="SM00508">
    <property type="entry name" value="PostSET"/>
    <property type="match status" value="1"/>
</dbReference>
<keyword evidence="8 10" id="KW-0103">Bromodomain</keyword>
<dbReference type="InterPro" id="IPR043151">
    <property type="entry name" value="BAH_sf"/>
</dbReference>
<feature type="compositionally biased region" description="Basic residues" evidence="11">
    <location>
        <begin position="733"/>
        <end position="744"/>
    </location>
</feature>
<keyword evidence="5" id="KW-0808">Transferase</keyword>
<feature type="domain" description="SET" evidence="14">
    <location>
        <begin position="1844"/>
        <end position="1970"/>
    </location>
</feature>
<feature type="compositionally biased region" description="Basic residues" evidence="11">
    <location>
        <begin position="1592"/>
        <end position="1601"/>
    </location>
</feature>
<feature type="domain" description="AWS" evidence="17">
    <location>
        <begin position="1822"/>
        <end position="1873"/>
    </location>
</feature>
<dbReference type="InterPro" id="IPR017956">
    <property type="entry name" value="AT_hook_DNA-bd_motif"/>
</dbReference>
<dbReference type="InterPro" id="IPR001487">
    <property type="entry name" value="Bromodomain"/>
</dbReference>
<feature type="compositionally biased region" description="Basic residues" evidence="11">
    <location>
        <begin position="2037"/>
        <end position="2058"/>
    </location>
</feature>
<dbReference type="InterPro" id="IPR036427">
    <property type="entry name" value="Bromodomain-like_sf"/>
</dbReference>
<proteinExistence type="predicted"/>
<dbReference type="InterPro" id="IPR001214">
    <property type="entry name" value="SET_dom"/>
</dbReference>
<evidence type="ECO:0000259" key="13">
    <source>
        <dbReference type="PROSITE" id="PS50014"/>
    </source>
</evidence>
<feature type="compositionally biased region" description="Basic residues" evidence="11">
    <location>
        <begin position="1672"/>
        <end position="1683"/>
    </location>
</feature>
<feature type="compositionally biased region" description="Basic and acidic residues" evidence="11">
    <location>
        <begin position="569"/>
        <end position="581"/>
    </location>
</feature>
<feature type="compositionally biased region" description="Basic and acidic residues" evidence="11">
    <location>
        <begin position="1011"/>
        <end position="1025"/>
    </location>
</feature>
<dbReference type="InterPro" id="IPR003616">
    <property type="entry name" value="Post-SET_dom"/>
</dbReference>
<evidence type="ECO:0000256" key="8">
    <source>
        <dbReference type="ARBA" id="ARBA00023117"/>
    </source>
</evidence>
<evidence type="ECO:0000313" key="19">
    <source>
        <dbReference type="Proteomes" id="UP001208570"/>
    </source>
</evidence>
<feature type="compositionally biased region" description="Low complexity" evidence="11">
    <location>
        <begin position="604"/>
        <end position="620"/>
    </location>
</feature>
<dbReference type="PROSITE" id="PS50280">
    <property type="entry name" value="SET"/>
    <property type="match status" value="1"/>
</dbReference>
<dbReference type="Pfam" id="PF17907">
    <property type="entry name" value="AWS"/>
    <property type="match status" value="1"/>
</dbReference>
<dbReference type="PROSITE" id="PS51215">
    <property type="entry name" value="AWS"/>
    <property type="match status" value="1"/>
</dbReference>
<comment type="caution">
    <text evidence="18">The sequence shown here is derived from an EMBL/GenBank/DDBJ whole genome shotgun (WGS) entry which is preliminary data.</text>
</comment>
<dbReference type="SMART" id="SM00570">
    <property type="entry name" value="AWS"/>
    <property type="match status" value="1"/>
</dbReference>
<evidence type="ECO:0000256" key="9">
    <source>
        <dbReference type="ARBA" id="ARBA00023242"/>
    </source>
</evidence>
<dbReference type="PROSITE" id="PS50868">
    <property type="entry name" value="POST_SET"/>
    <property type="match status" value="1"/>
</dbReference>
<feature type="region of interest" description="Disordered" evidence="11">
    <location>
        <begin position="121"/>
        <end position="190"/>
    </location>
</feature>
<dbReference type="Gene3D" id="2.170.270.10">
    <property type="entry name" value="SET domain"/>
    <property type="match status" value="1"/>
</dbReference>
<keyword evidence="9" id="KW-0539">Nucleus</keyword>
<comment type="subcellular location">
    <subcellularLocation>
        <location evidence="2">Chromosome</location>
    </subcellularLocation>
    <subcellularLocation>
        <location evidence="1">Nucleus</location>
    </subcellularLocation>
</comment>
<evidence type="ECO:0000256" key="2">
    <source>
        <dbReference type="ARBA" id="ARBA00004286"/>
    </source>
</evidence>
<dbReference type="CDD" id="cd19174">
    <property type="entry name" value="SET_ASH1L"/>
    <property type="match status" value="1"/>
</dbReference>
<feature type="compositionally biased region" description="Basic and acidic residues" evidence="11">
    <location>
        <begin position="2438"/>
        <end position="2466"/>
    </location>
</feature>
<feature type="domain" description="BAH" evidence="16">
    <location>
        <begin position="2319"/>
        <end position="2445"/>
    </location>
</feature>
<dbReference type="GO" id="GO:0005694">
    <property type="term" value="C:chromosome"/>
    <property type="evidence" value="ECO:0007669"/>
    <property type="project" value="UniProtKB-SubCell"/>
</dbReference>
<accession>A0AAD9N4I1</accession>
<feature type="chain" id="PRO_5042104501" description="Histone-lysine N-methyltransferase ASH1L" evidence="12">
    <location>
        <begin position="18"/>
        <end position="2550"/>
    </location>
</feature>
<evidence type="ECO:0000259" key="17">
    <source>
        <dbReference type="PROSITE" id="PS51215"/>
    </source>
</evidence>
<evidence type="ECO:0000256" key="3">
    <source>
        <dbReference type="ARBA" id="ARBA00022454"/>
    </source>
</evidence>
<evidence type="ECO:0000259" key="15">
    <source>
        <dbReference type="PROSITE" id="PS50868"/>
    </source>
</evidence>
<feature type="region of interest" description="Disordered" evidence="11">
    <location>
        <begin position="2022"/>
        <end position="2074"/>
    </location>
</feature>
<dbReference type="InterPro" id="IPR001025">
    <property type="entry name" value="BAH_dom"/>
</dbReference>
<keyword evidence="4" id="KW-0489">Methyltransferase</keyword>
<keyword evidence="3" id="KW-0158">Chromosome</keyword>
<evidence type="ECO:0000256" key="7">
    <source>
        <dbReference type="ARBA" id="ARBA00022853"/>
    </source>
</evidence>
<feature type="signal peptide" evidence="12">
    <location>
        <begin position="1"/>
        <end position="17"/>
    </location>
</feature>
<reference evidence="18" key="1">
    <citation type="journal article" date="2023" name="Mol. Biol. Evol.">
        <title>Third-Generation Sequencing Reveals the Adaptive Role of the Epigenome in Three Deep-Sea Polychaetes.</title>
        <authorList>
            <person name="Perez M."/>
            <person name="Aroh O."/>
            <person name="Sun Y."/>
            <person name="Lan Y."/>
            <person name="Juniper S.K."/>
            <person name="Young C.R."/>
            <person name="Angers B."/>
            <person name="Qian P.Y."/>
        </authorList>
    </citation>
    <scope>NUCLEOTIDE SEQUENCE</scope>
    <source>
        <strain evidence="18">P08H-3</strain>
    </source>
</reference>
<dbReference type="SMART" id="SM00297">
    <property type="entry name" value="BROMO"/>
    <property type="match status" value="1"/>
</dbReference>
<feature type="domain" description="Bromo" evidence="13">
    <location>
        <begin position="2149"/>
        <end position="2219"/>
    </location>
</feature>
<dbReference type="Pfam" id="PF00439">
    <property type="entry name" value="Bromodomain"/>
    <property type="match status" value="1"/>
</dbReference>
<dbReference type="SMART" id="SM00439">
    <property type="entry name" value="BAH"/>
    <property type="match status" value="1"/>
</dbReference>
<evidence type="ECO:0000259" key="14">
    <source>
        <dbReference type="PROSITE" id="PS50280"/>
    </source>
</evidence>
<dbReference type="PROSITE" id="PS51038">
    <property type="entry name" value="BAH"/>
    <property type="match status" value="1"/>
</dbReference>
<dbReference type="Gene3D" id="2.30.30.490">
    <property type="match status" value="1"/>
</dbReference>
<dbReference type="GO" id="GO:0003677">
    <property type="term" value="F:DNA binding"/>
    <property type="evidence" value="ECO:0007669"/>
    <property type="project" value="InterPro"/>
</dbReference>
<dbReference type="PROSITE" id="PS50014">
    <property type="entry name" value="BROMODOMAIN_2"/>
    <property type="match status" value="1"/>
</dbReference>
<evidence type="ECO:0000256" key="6">
    <source>
        <dbReference type="ARBA" id="ARBA00022691"/>
    </source>
</evidence>
<feature type="region of interest" description="Disordered" evidence="11">
    <location>
        <begin position="733"/>
        <end position="755"/>
    </location>
</feature>
<feature type="compositionally biased region" description="Polar residues" evidence="11">
    <location>
        <begin position="1100"/>
        <end position="1109"/>
    </location>
</feature>
<feature type="compositionally biased region" description="Low complexity" evidence="11">
    <location>
        <begin position="1088"/>
        <end position="1099"/>
    </location>
</feature>
<keyword evidence="7" id="KW-0156">Chromatin regulator</keyword>
<dbReference type="Gene3D" id="1.20.920.10">
    <property type="entry name" value="Bromodomain-like"/>
    <property type="match status" value="1"/>
</dbReference>
<dbReference type="Proteomes" id="UP001208570">
    <property type="component" value="Unassembled WGS sequence"/>
</dbReference>
<sequence>MFIFGLINTCHSRLLLGASCQDGLVPDVPAILQDHDVPDLTESLAETLVQNEAAGDGGSRRCEGDCHDSLQELDQADLAALLPEVPSSPPIPNPALLHSVPSAPTEDPELLSDEILQASSNVTPSHVDSNSNIITNVNNSEVRQQTNSDAMTSSDHPVGTNASISTRECSVNSSDSSPSGASNTQKTKDGDSWVSVIVSAETNDLTGSKTKTKVVSLLPSDSRGLEFANEKDKRDNVLKNDDGANLPVTRKCGRAQKLRPAMNTLPALGDINQYNVRGVGLESLSHQASVLPNVSPDSGIQSITGSPATVEVGSLPALSTESECEHDGPPVLENMKEAQLEPFTCPEHSEHPVLAPMLEQASSSMKNLISASHFSGAEPKRIGCDNRTSINSQLMSQPKRNGPGRPPIRLLKPGMRPQTSKKVSQSQSHVVNTALCRTSPNVHEHTQFEVPIKRGPGRPKGSLNKKTSRLALRKAKRGQLKHRPFEVTAVQLLKQTKINRHRKSDHSHEGVKETAGTSLALKSSNTNGVFFSSTRDVTSQNGANSVMSCSSDMRKSLVAALAKGTWNEPVKKRQDSEETAKNKLPAVDTVKRKRGRPRKYPLPTEMSASTKSTTTASRTSRNTERSEYNIYTATHTYSIGPPDLSLEDSESPKQNSLSQYRTEDSELDSLIRSVHDSINKFPSTEHEDLGNVGRSIDDRSDGSRSRIADSLLLNTSRAQRVVPQIRESRLNVVKKKMKRSRKKKGSEESGDSSCSISKVGFGLGLKASSFGIGNMPIGPIPGSLFPLPRLPIFPVGADVGIDSLLRSDGLTSQQVKSQINVVQAASIVTSPSSRRSTDSRSDEQSIGYKRRKRSKTKLFKSKHKNIVDPVFVANLDNMISDLIHLVISDDDSGSGTGAVQSSSQASDAACRGIAYSSVALPSQLRYNCEFGVGRPRKSDYQFGYFNRRERLRRSRKKYHSQADFGKDVDSEQCLPLKKRHKLLAATATEPNLTGRPVIEKKHNQKTAGRPLEPRGRGRRKLESRIPRSPGRPISQGIYDSSVQRMTPSHEPPKLECEKSEMVRMGKLRISPKGRLPKTLSKEGMTRESSASLSSSVNMSTYCGQRTPPQHLTFHAEGGTMNSMQRENTRRSRSVLQKSAVLEQSAAYSSDTLDSEPPELEIEAPLAHYSKTNIGVIHSESSTTTSVMSSLQKSSVEASTETETSMNRAPLCEIGIQAEPELQTERGHSMDAPKEQVKKNVDVGIQVDPAEALALMAPAERPSTNIQSKQSEVAVQATQTDQGTDPMVPLEIQVDFEVEPPLTSRRSQGQSPMSTRSPRLRMGTHQNAYRMSPSLCSPRSTGTSHSPMSPCRRCTRSPLITSPSQTSPNGNTATSVSTTSPLRHSRNGSPRGRPRKSTAVCVSPDTTVSSPPQLSLHSPGSQSDGQVSRNSQYSRPRHQSLSPKCPCDLENDVGTTSHADSNKKQHSYIQNSDLGLDLLGKVRDSSPPNDSTQGKKQAESPRQHDTSEENMDVCVIEDSDRDVIIIDEDDDDTSCGQCAQLQQAAVKQVKKRSRGRPRKHGNSHHSRSSNRLDSECEVVEAGGSKAVSEQTSNKKKKKHGHRSACAEKADDVTRPSSDTTTLDALSSFFLFKEPSLFMDDPATMHKVHRSDYEPLPQLKKRRRRVDDDMGYSKPRRKRRKKRHTLLSATEDESTTEEPEASEAAGSTADESERAAGSEIGGCDTPITSGTSTPCSVSSRRHKDGFSLPKKRYQKAGLFSDSYKDEDRALVKKIDKKNLTYDPNEHDYGLLPPPIHLSTEKALPKYRKIRNNVYVDAKPICRYYEPHPCNCKRPLDPNEKGCGDNCLNRMVYTECNPGTCPCGDHCSNQRIQRHEWAEGQFIVEYIGEVVSEQEFRRRMTEEYQNDRHHYCLNLDSGMVIDGYRMGNISRFINHSCEPNCEMQKWNVNGVYRIALFALHDIEPNTELTYDYNFHAYNAETQVGNTNGDGTSSSKAVVYVGVWLKDSVEQICKCGSKNCRGVVGGRGQRLNGQVKDKSTRRTGKPSKEKHKGKQKVKHRKSQDHPSQNTPIKPMSHREQRFAQKHAIFLLRNIKKVRQIRQQNVFLTQFTAIKTSRSVRTRRLAMADQNEELTKTARLAQVFKNIFAIVASYKVLLSTPLKQVPSRKRHPEYYQLIQEPIDMKDIENNIVTGHYKTVESFDADFTRLFNNVEKYCGSQSEIGKVVNQLRKVYQEAKTEAGEQLDIILTDPWSSRSTASEGYSTDNNDGQQWCWMQLVRLQTVGTYLLDQPEMVTAHEVPMIPQPTDAMPGCTYYMTLMGGDLQIRIGECVYLMRDESALHNETNKLSCPQLQNRTSSDKIGEKFAFGHYYLRPEETFHEPNRKFFENEVFRVPFYEILPLDTIVGTCCVVDLATYPINTKSYCFEHYEKKLQPKRTYSPHDIPDMYKRRNGERGSECGDSARRRMKDDQIDGTGLIGQPTKRPSQKGDGVNQDGDSDEDIPLAKFKQRKVQEKKKRLNGILVSLLDKIPAKNRLDLSFLLEGKRPRKRPLFSY</sequence>
<feature type="compositionally biased region" description="Polar residues" evidence="11">
    <location>
        <begin position="1403"/>
        <end position="1441"/>
    </location>
</feature>
<dbReference type="GO" id="GO:0042800">
    <property type="term" value="F:histone H3K4 methyltransferase activity"/>
    <property type="evidence" value="ECO:0007669"/>
    <property type="project" value="TreeGrafter"/>
</dbReference>
<dbReference type="SUPFAM" id="SSF47370">
    <property type="entry name" value="Bromodomain"/>
    <property type="match status" value="1"/>
</dbReference>
<feature type="region of interest" description="Disordered" evidence="11">
    <location>
        <begin position="2432"/>
        <end position="2498"/>
    </location>
</feature>
<keyword evidence="12" id="KW-0732">Signal</keyword>
<feature type="region of interest" description="Disordered" evidence="11">
    <location>
        <begin position="992"/>
        <end position="1054"/>
    </location>
</feature>
<name>A0AAD9N4I1_9ANNE</name>